<accession>A0ABU1AGV4</accession>
<organism evidence="1 2">
    <name type="scientific">Thalassobacterium sedimentorum</name>
    <dbReference type="NCBI Taxonomy" id="3041258"/>
    <lineage>
        <taxon>Bacteria</taxon>
        <taxon>Pseudomonadati</taxon>
        <taxon>Verrucomicrobiota</taxon>
        <taxon>Opitutia</taxon>
        <taxon>Puniceicoccales</taxon>
        <taxon>Coraliomargaritaceae</taxon>
        <taxon>Thalassobacterium</taxon>
    </lineage>
</organism>
<gene>
    <name evidence="1" type="ORF">QEH59_05985</name>
</gene>
<reference evidence="1 2" key="1">
    <citation type="submission" date="2023-04" db="EMBL/GenBank/DDBJ databases">
        <title>A novel bacteria isolated from coastal sediment.</title>
        <authorList>
            <person name="Liu X.-J."/>
            <person name="Du Z.-J."/>
        </authorList>
    </citation>
    <scope>NUCLEOTIDE SEQUENCE [LARGE SCALE GENOMIC DNA]</scope>
    <source>
        <strain evidence="1 2">SDUM461004</strain>
    </source>
</reference>
<dbReference type="Proteomes" id="UP001243717">
    <property type="component" value="Unassembled WGS sequence"/>
</dbReference>
<keyword evidence="2" id="KW-1185">Reference proteome</keyword>
<evidence type="ECO:0008006" key="3">
    <source>
        <dbReference type="Google" id="ProtNLM"/>
    </source>
</evidence>
<protein>
    <recommendedName>
        <fullName evidence="3">Co-chaperone DjlA N-terminal domain-containing protein</fullName>
    </recommendedName>
</protein>
<comment type="caution">
    <text evidence="1">The sequence shown here is derived from an EMBL/GenBank/DDBJ whole genome shotgun (WGS) entry which is preliminary data.</text>
</comment>
<evidence type="ECO:0000313" key="1">
    <source>
        <dbReference type="EMBL" id="MDQ8193964.1"/>
    </source>
</evidence>
<evidence type="ECO:0000313" key="2">
    <source>
        <dbReference type="Proteomes" id="UP001243717"/>
    </source>
</evidence>
<dbReference type="Gene3D" id="1.10.3680.10">
    <property type="entry name" value="TerB-like"/>
    <property type="match status" value="1"/>
</dbReference>
<proteinExistence type="predicted"/>
<dbReference type="EMBL" id="JARXIC010000007">
    <property type="protein sequence ID" value="MDQ8193964.1"/>
    <property type="molecule type" value="Genomic_DNA"/>
</dbReference>
<dbReference type="SUPFAM" id="SSF158682">
    <property type="entry name" value="TerB-like"/>
    <property type="match status" value="1"/>
</dbReference>
<sequence>MKFLEKLFSQESRSTPESELQQAEREAIIDLLLMAIYVDQHLSLAETKEFDHAADSLGWDSSTGPSVYICNATDRARTARISEELTADFIAYVAERLSENSKPRALELLNRLFQSDGLTDKEKGFLQQVRDAFGSA</sequence>
<dbReference type="InterPro" id="IPR029024">
    <property type="entry name" value="TerB-like"/>
</dbReference>
<name>A0ABU1AGV4_9BACT</name>
<dbReference type="RefSeq" id="WP_308949607.1">
    <property type="nucleotide sequence ID" value="NZ_JARXIC010000007.1"/>
</dbReference>